<organism evidence="2 3">
    <name type="scientific">Frieseomelitta varia</name>
    <dbReference type="NCBI Taxonomy" id="561572"/>
    <lineage>
        <taxon>Eukaryota</taxon>
        <taxon>Metazoa</taxon>
        <taxon>Ecdysozoa</taxon>
        <taxon>Arthropoda</taxon>
        <taxon>Hexapoda</taxon>
        <taxon>Insecta</taxon>
        <taxon>Pterygota</taxon>
        <taxon>Neoptera</taxon>
        <taxon>Endopterygota</taxon>
        <taxon>Hymenoptera</taxon>
        <taxon>Apocrita</taxon>
        <taxon>Aculeata</taxon>
        <taxon>Apoidea</taxon>
        <taxon>Anthophila</taxon>
        <taxon>Apidae</taxon>
        <taxon>Frieseomelitta</taxon>
    </lineage>
</organism>
<proteinExistence type="predicted"/>
<comment type="caution">
    <text evidence="2">The sequence shown here is derived from an EMBL/GenBank/DDBJ whole genome shotgun (WGS) entry which is preliminary data.</text>
</comment>
<feature type="region of interest" description="Disordered" evidence="1">
    <location>
        <begin position="209"/>
        <end position="233"/>
    </location>
</feature>
<evidence type="ECO:0000313" key="2">
    <source>
        <dbReference type="EMBL" id="KAF3424951.1"/>
    </source>
</evidence>
<accession>A0A833RWY2</accession>
<dbReference type="AlphaFoldDB" id="A0A833RWY2"/>
<dbReference type="Proteomes" id="UP000655588">
    <property type="component" value="Unassembled WGS sequence"/>
</dbReference>
<evidence type="ECO:0000313" key="3">
    <source>
        <dbReference type="Proteomes" id="UP000655588"/>
    </source>
</evidence>
<name>A0A833RWY2_9HYME</name>
<keyword evidence="3" id="KW-1185">Reference proteome</keyword>
<evidence type="ECO:0000256" key="1">
    <source>
        <dbReference type="SAM" id="MobiDB-lite"/>
    </source>
</evidence>
<gene>
    <name evidence="2" type="ORF">E2986_09396</name>
</gene>
<sequence length="562" mass="65584">MIVLFTHCYVFSEEILTTIEIRNGRNYGRFSLYLSSQLMYGAAKILFYQTKYFQGHYLFEIKWKLYEIKRYGTEFNGITTLEMPDVPPINEVFRNLEMSSNLHLITEEPYTSAIEHLMQDEMNFGILPQHDLEKFILGVEDLPLDEIRRFHWDQSAEIPGESIQVPLVDVNKFEVDTIETEKETRVASAGSDQRKSLVVSKDFHIKKPTVSRKRTLSSPTETPTKRSKIEENLPPMLPIEPLAEPLAEPAPMTEVLPPPELPSELQQEGISKVLEVTELPEVTRSRKKRKLFDRQIKLSDTLMRKYIQNVTAHTIKEQPWFMPTLPSAKEYLRQPSTKIFNKLWGETLTKFFSQYFIKPLAQTVQDEFQDIFFEIERTIAGETIRVDVLSRTDELTEKTYIRKNMTTTYEMIDPSKMSEQILSTENLERKELEEKKKETKESEEALIPDLPEITDFEEKIEKSSDEKKTKSSSSSESKTCLTKKELLVLIEIHWRNSTLIKFYTLISSKNYNKLDAATAFRYCLEFHAEKILILKQAEPYDTIWIEKYPYYISKSGSDIDTA</sequence>
<dbReference type="CDD" id="cd21794">
    <property type="entry name" value="Rad21_Rec8_M_Rec8"/>
    <property type="match status" value="1"/>
</dbReference>
<dbReference type="EMBL" id="WNWW01000433">
    <property type="protein sequence ID" value="KAF3424951.1"/>
    <property type="molecule type" value="Genomic_DNA"/>
</dbReference>
<reference evidence="2" key="1">
    <citation type="submission" date="2019-11" db="EMBL/GenBank/DDBJ databases">
        <title>The nuclear and mitochondrial genomes of Frieseomelitta varia - a highly eusocial stingless bee (Meliponini) with a permanently sterile worker caste.</title>
        <authorList>
            <person name="Freitas F.C.P."/>
            <person name="Lourenco A.P."/>
            <person name="Nunes F.M.F."/>
            <person name="Paschoal A.R."/>
            <person name="Abreu F.C.P."/>
            <person name="Barbin F.O."/>
            <person name="Bataglia L."/>
            <person name="Cardoso-Junior C.A.M."/>
            <person name="Cervoni M.S."/>
            <person name="Silva S.R."/>
            <person name="Dalarmi F."/>
            <person name="Del Lama M.A."/>
            <person name="Depintor T.S."/>
            <person name="Ferreira K.M."/>
            <person name="Goria P.S."/>
            <person name="Jaskot M.C."/>
            <person name="Lago D.C."/>
            <person name="Luna-Lucena D."/>
            <person name="Moda L.M."/>
            <person name="Nascimento L."/>
            <person name="Pedrino M."/>
            <person name="Rabico F.O."/>
            <person name="Sanches F.C."/>
            <person name="Santos D.E."/>
            <person name="Santos C.G."/>
            <person name="Vieira J."/>
            <person name="Lopes T.F."/>
            <person name="Barchuk A.R."/>
            <person name="Hartfelder K."/>
            <person name="Simoes Z.L.P."/>
            <person name="Bitondi M.M.G."/>
            <person name="Pinheiro D.G."/>
        </authorList>
    </citation>
    <scope>NUCLEOTIDE SEQUENCE</scope>
    <source>
        <strain evidence="2">USP_RPSP 00005682</strain>
        <tissue evidence="2">Whole individual</tissue>
    </source>
</reference>
<protein>
    <submittedName>
        <fullName evidence="2">Uncharacterized protein</fullName>
    </submittedName>
</protein>